<name>A0A2T0X8A2_9RHOB</name>
<dbReference type="EMBL" id="PVTT01000001">
    <property type="protein sequence ID" value="PRY95180.1"/>
    <property type="molecule type" value="Genomic_DNA"/>
</dbReference>
<evidence type="ECO:0000313" key="2">
    <source>
        <dbReference type="Proteomes" id="UP000238801"/>
    </source>
</evidence>
<proteinExistence type="predicted"/>
<comment type="caution">
    <text evidence="1">The sequence shown here is derived from an EMBL/GenBank/DDBJ whole genome shotgun (WGS) entry which is preliminary data.</text>
</comment>
<accession>A0A2T0X8A2</accession>
<gene>
    <name evidence="1" type="ORF">BCF33_0794</name>
</gene>
<sequence>MIDLHTRLQMLERPALLVRTARHGLERYRRPRDLRRALRQRGEPLPGPAAAVMALLEREKGLERARVAGDPRYTHARHIEVLIALMGESRLLRTPA</sequence>
<protein>
    <submittedName>
        <fullName evidence="1">Uncharacterized protein</fullName>
    </submittedName>
</protein>
<dbReference type="RefSeq" id="WP_106159587.1">
    <property type="nucleotide sequence ID" value="NZ_PVTT01000001.1"/>
</dbReference>
<keyword evidence="2" id="KW-1185">Reference proteome</keyword>
<evidence type="ECO:0000313" key="1">
    <source>
        <dbReference type="EMBL" id="PRY95180.1"/>
    </source>
</evidence>
<organism evidence="1 2">
    <name type="scientific">Hasllibacter halocynthiae</name>
    <dbReference type="NCBI Taxonomy" id="595589"/>
    <lineage>
        <taxon>Bacteria</taxon>
        <taxon>Pseudomonadati</taxon>
        <taxon>Pseudomonadota</taxon>
        <taxon>Alphaproteobacteria</taxon>
        <taxon>Rhodobacterales</taxon>
        <taxon>Roseobacteraceae</taxon>
        <taxon>Hasllibacter</taxon>
    </lineage>
</organism>
<dbReference type="OrthoDB" id="7875218at2"/>
<dbReference type="InterPro" id="IPR045516">
    <property type="entry name" value="DUF6477"/>
</dbReference>
<dbReference type="AlphaFoldDB" id="A0A2T0X8A2"/>
<dbReference type="Pfam" id="PF20083">
    <property type="entry name" value="DUF6477"/>
    <property type="match status" value="1"/>
</dbReference>
<reference evidence="1 2" key="1">
    <citation type="submission" date="2018-03" db="EMBL/GenBank/DDBJ databases">
        <title>Genomic Encyclopedia of Archaeal and Bacterial Type Strains, Phase II (KMG-II): from individual species to whole genera.</title>
        <authorList>
            <person name="Goeker M."/>
        </authorList>
    </citation>
    <scope>NUCLEOTIDE SEQUENCE [LARGE SCALE GENOMIC DNA]</scope>
    <source>
        <strain evidence="1 2">DSM 29318</strain>
    </source>
</reference>
<dbReference type="Proteomes" id="UP000238801">
    <property type="component" value="Unassembled WGS sequence"/>
</dbReference>